<protein>
    <submittedName>
        <fullName evidence="1">Uncharacterized protein</fullName>
    </submittedName>
</protein>
<dbReference type="EnsemblPlants" id="AVESA.00010b.r2.7AG1212760.1">
    <property type="protein sequence ID" value="AVESA.00010b.r2.7AG1212760.1.CDS.1"/>
    <property type="gene ID" value="AVESA.00010b.r2.7AG1212760"/>
</dbReference>
<dbReference type="Proteomes" id="UP001732700">
    <property type="component" value="Chromosome 7A"/>
</dbReference>
<accession>A0ACD5ZRD5</accession>
<reference evidence="1" key="1">
    <citation type="submission" date="2021-05" db="EMBL/GenBank/DDBJ databases">
        <authorList>
            <person name="Scholz U."/>
            <person name="Mascher M."/>
            <person name="Fiebig A."/>
        </authorList>
    </citation>
    <scope>NUCLEOTIDE SEQUENCE [LARGE SCALE GENOMIC DNA]</scope>
</reference>
<name>A0ACD5ZRD5_AVESA</name>
<proteinExistence type="predicted"/>
<keyword evidence="2" id="KW-1185">Reference proteome</keyword>
<organism evidence="1 2">
    <name type="scientific">Avena sativa</name>
    <name type="common">Oat</name>
    <dbReference type="NCBI Taxonomy" id="4498"/>
    <lineage>
        <taxon>Eukaryota</taxon>
        <taxon>Viridiplantae</taxon>
        <taxon>Streptophyta</taxon>
        <taxon>Embryophyta</taxon>
        <taxon>Tracheophyta</taxon>
        <taxon>Spermatophyta</taxon>
        <taxon>Magnoliopsida</taxon>
        <taxon>Liliopsida</taxon>
        <taxon>Poales</taxon>
        <taxon>Poaceae</taxon>
        <taxon>BOP clade</taxon>
        <taxon>Pooideae</taxon>
        <taxon>Poodae</taxon>
        <taxon>Poeae</taxon>
        <taxon>Poeae Chloroplast Group 1 (Aveneae type)</taxon>
        <taxon>Aveninae</taxon>
        <taxon>Avena</taxon>
    </lineage>
</organism>
<reference evidence="1" key="2">
    <citation type="submission" date="2025-09" db="UniProtKB">
        <authorList>
            <consortium name="EnsemblPlants"/>
        </authorList>
    </citation>
    <scope>IDENTIFICATION</scope>
</reference>
<evidence type="ECO:0000313" key="1">
    <source>
        <dbReference type="EnsemblPlants" id="AVESA.00010b.r2.7AG1212760.1.CDS.1"/>
    </source>
</evidence>
<evidence type="ECO:0000313" key="2">
    <source>
        <dbReference type="Proteomes" id="UP001732700"/>
    </source>
</evidence>
<sequence length="485" mass="54219">MSLWSHVKWFRLLYQRVTSIIVYQIVTSAALAAAAAVLITFAQWLAGADEPMPHPNVIGPIHLLLAIVLLAVTTTLYVSLHPRTVYLTDYACFRPSSNCRFPKATFLEYAHLWHHLNDCNVKFIDRVLQRSGMSDETYLPPVLFYIEPYCRLEEARAEAELVVFSVIDDLLAKTCFNVHAIDILITNCSIFCPVPCITDRIVNRYKLRHDIRVINLSGMGCSAAVTAVGLAKNIMRTMPWGSHALVVSTETIGPDYYRGNNNSMQLVNILFRMGGAAKLLSTSRSKARFRLAHVMRTLTAANNSAYRCVHQEEDEKGNLGTALSKDLMAIAGDALKTNITATAPLVLPVSELVKFFLFSVVKKLLYWKRVRPYIPNFCNAFEHFCIHVGGPAVIDSVQNGLNLSDKDVEPSRMTLHRFGNQSTASVWYEMAYIEAKRQMKKGDRVWMIGFGAGYECSTVGWVCVQPSSGVDGPWASCIHRYPVGV</sequence>